<protein>
    <recommendedName>
        <fullName evidence="3">LXG domain-containing protein</fullName>
    </recommendedName>
</protein>
<dbReference type="AlphaFoldDB" id="A0A9D2SSC2"/>
<dbReference type="Proteomes" id="UP000823890">
    <property type="component" value="Unassembled WGS sequence"/>
</dbReference>
<feature type="coiled-coil region" evidence="2">
    <location>
        <begin position="143"/>
        <end position="170"/>
    </location>
</feature>
<dbReference type="SUPFAM" id="SSF52309">
    <property type="entry name" value="N-(deoxy)ribosyltransferase-like"/>
    <property type="match status" value="1"/>
</dbReference>
<dbReference type="InterPro" id="IPR006829">
    <property type="entry name" value="LXG_dom"/>
</dbReference>
<keyword evidence="2" id="KW-0175">Coiled coil</keyword>
<sequence>MSGKNYIIKYCALDQLALLMGNRINEWYNELGGWSDEYTKLVDMQSFQGTGAESAKAYLQEVHGLLLCFIQMTMQYYQARYVQYRGGYYDIDADEYTVVPQEALHNVQKKLKNESETLQGISDSISGSVNSVSDLIYLKNPSIFNLKDTMDGLKSELNEFDQKIEDYESSELQVVCGDVRGMIESLRKTIQDYLVSGTNAVSYEPGSIAGNTNVIDLYQRVLAGNEYIEQHKDEIELAAQRQQEAFAQIQQDYYEAQCQAREDAGRAKLIQGGAAILIGTIAIVGSAGAAGPAVVAWGACIFGTGTAFYGVSTAAEGAQDVYYGSIGDLETASFNPIRDTVFMGNQTLYDLWGNLNMTAAGICMPLGKALNGAAGMGNKALAWATAKTIAVEGFKDMSADAISGGITGFAKEKFGLNETATAILNLGLNLGISSGLDKGVDFVGQKTGLSKGPGFTDDMSFADAKRYNQYWDELEKGIHIDHPGLTKADIDAWNLADAKLNEHIAISKVDTDAVLDLRMKELETQRRFLNGDKTTDYAGEMNFADAKRYNQYWDELKKGVHIDHPGLTQADIDAWKLADIKLDEHIAISKVDTDAVVKLRANEATAYDSFITSKNSIDEISSSSLLDIDAIRPKLKTEPDTAFFWSGRTDGIGGAENAANIAKSRGGVTLESTIEKQKIVMPEWDFNNPSTMEAWDLASGAYAEQVSGEIRAVIGSELRPGNIWENIELPRLKNNPNVTKITTIDPKTGIEHVIFER</sequence>
<evidence type="ECO:0000256" key="2">
    <source>
        <dbReference type="SAM" id="Coils"/>
    </source>
</evidence>
<evidence type="ECO:0000313" key="4">
    <source>
        <dbReference type="EMBL" id="HJC33913.1"/>
    </source>
</evidence>
<dbReference type="PROSITE" id="PS51756">
    <property type="entry name" value="LXG"/>
    <property type="match status" value="1"/>
</dbReference>
<feature type="domain" description="LXG" evidence="3">
    <location>
        <begin position="4"/>
        <end position="248"/>
    </location>
</feature>
<comment type="similarity">
    <text evidence="1">In the N-terminal section; belongs to the LXG family.</text>
</comment>
<dbReference type="Pfam" id="PF04740">
    <property type="entry name" value="LXG"/>
    <property type="match status" value="1"/>
</dbReference>
<comment type="caution">
    <text evidence="4">The sequence shown here is derived from an EMBL/GenBank/DDBJ whole genome shotgun (WGS) entry which is preliminary data.</text>
</comment>
<accession>A0A9D2SSC2</accession>
<organism evidence="4 5">
    <name type="scientific">Candidatus Mediterraneibacter faecipullorum</name>
    <dbReference type="NCBI Taxonomy" id="2838670"/>
    <lineage>
        <taxon>Bacteria</taxon>
        <taxon>Bacillati</taxon>
        <taxon>Bacillota</taxon>
        <taxon>Clostridia</taxon>
        <taxon>Lachnospirales</taxon>
        <taxon>Lachnospiraceae</taxon>
        <taxon>Mediterraneibacter</taxon>
    </lineage>
</organism>
<dbReference type="EMBL" id="DWWO01000063">
    <property type="protein sequence ID" value="HJC33913.1"/>
    <property type="molecule type" value="Genomic_DNA"/>
</dbReference>
<evidence type="ECO:0000259" key="3">
    <source>
        <dbReference type="PROSITE" id="PS51756"/>
    </source>
</evidence>
<reference evidence="4" key="1">
    <citation type="journal article" date="2021" name="PeerJ">
        <title>Extensive microbial diversity within the chicken gut microbiome revealed by metagenomics and culture.</title>
        <authorList>
            <person name="Gilroy R."/>
            <person name="Ravi A."/>
            <person name="Getino M."/>
            <person name="Pursley I."/>
            <person name="Horton D.L."/>
            <person name="Alikhan N.F."/>
            <person name="Baker D."/>
            <person name="Gharbi K."/>
            <person name="Hall N."/>
            <person name="Watson M."/>
            <person name="Adriaenssens E.M."/>
            <person name="Foster-Nyarko E."/>
            <person name="Jarju S."/>
            <person name="Secka A."/>
            <person name="Antonio M."/>
            <person name="Oren A."/>
            <person name="Chaudhuri R.R."/>
            <person name="La Ragione R."/>
            <person name="Hildebrand F."/>
            <person name="Pallen M.J."/>
        </authorList>
    </citation>
    <scope>NUCLEOTIDE SEQUENCE</scope>
    <source>
        <strain evidence="4">ChiW19-954</strain>
    </source>
</reference>
<reference evidence="4" key="2">
    <citation type="submission" date="2021-04" db="EMBL/GenBank/DDBJ databases">
        <authorList>
            <person name="Gilroy R."/>
        </authorList>
    </citation>
    <scope>NUCLEOTIDE SEQUENCE</scope>
    <source>
        <strain evidence="4">ChiW19-954</strain>
    </source>
</reference>
<evidence type="ECO:0000313" key="5">
    <source>
        <dbReference type="Proteomes" id="UP000823890"/>
    </source>
</evidence>
<proteinExistence type="inferred from homology"/>
<name>A0A9D2SSC2_9FIRM</name>
<gene>
    <name evidence="4" type="ORF">H9758_04890</name>
</gene>
<evidence type="ECO:0000256" key="1">
    <source>
        <dbReference type="ARBA" id="ARBA00034117"/>
    </source>
</evidence>